<protein>
    <submittedName>
        <fullName evidence="2">Uncharacterized protein</fullName>
    </submittedName>
</protein>
<evidence type="ECO:0000256" key="1">
    <source>
        <dbReference type="SAM" id="MobiDB-lite"/>
    </source>
</evidence>
<dbReference type="Proteomes" id="UP000699042">
    <property type="component" value="Unassembled WGS sequence"/>
</dbReference>
<sequence>MSLLNQSAKSPFFRRSPPRPRVPEPQSSCETCSRCAVELRSTQQPFASLHGQIGILFPTKFFAIGKSAGLTCRSSALSALADPASLDHIDRLSSSRRARHDYESLSRSFHSLTSLIPAARDARTSSLQH</sequence>
<organism evidence="2 3">
    <name type="scientific">Colletotrichum scovillei</name>
    <dbReference type="NCBI Taxonomy" id="1209932"/>
    <lineage>
        <taxon>Eukaryota</taxon>
        <taxon>Fungi</taxon>
        <taxon>Dikarya</taxon>
        <taxon>Ascomycota</taxon>
        <taxon>Pezizomycotina</taxon>
        <taxon>Sordariomycetes</taxon>
        <taxon>Hypocreomycetidae</taxon>
        <taxon>Glomerellales</taxon>
        <taxon>Glomerellaceae</taxon>
        <taxon>Colletotrichum</taxon>
        <taxon>Colletotrichum acutatum species complex</taxon>
    </lineage>
</organism>
<proteinExistence type="predicted"/>
<feature type="region of interest" description="Disordered" evidence="1">
    <location>
        <begin position="1"/>
        <end position="28"/>
    </location>
</feature>
<comment type="caution">
    <text evidence="2">The sequence shown here is derived from an EMBL/GenBank/DDBJ whole genome shotgun (WGS) entry which is preliminary data.</text>
</comment>
<keyword evidence="3" id="KW-1185">Reference proteome</keyword>
<dbReference type="EMBL" id="JAESDN010000002">
    <property type="protein sequence ID" value="KAG7055232.1"/>
    <property type="molecule type" value="Genomic_DNA"/>
</dbReference>
<reference evidence="2" key="1">
    <citation type="submission" date="2021-05" db="EMBL/GenBank/DDBJ databases">
        <title>Comparative genomics of three Colletotrichum scovillei strains and genetic complementation revealed genes involved fungal growth and virulence on chili pepper.</title>
        <authorList>
            <person name="Hsieh D.-K."/>
            <person name="Chuang S.-C."/>
            <person name="Chen C.-Y."/>
            <person name="Chao Y.-T."/>
            <person name="Lu M.-Y.J."/>
            <person name="Lee M.-H."/>
            <person name="Shih M.-C."/>
        </authorList>
    </citation>
    <scope>NUCLEOTIDE SEQUENCE</scope>
    <source>
        <strain evidence="2">Coll-153</strain>
    </source>
</reference>
<evidence type="ECO:0000313" key="2">
    <source>
        <dbReference type="EMBL" id="KAG7055232.1"/>
    </source>
</evidence>
<evidence type="ECO:0000313" key="3">
    <source>
        <dbReference type="Proteomes" id="UP000699042"/>
    </source>
</evidence>
<dbReference type="AlphaFoldDB" id="A0A9P7RCR9"/>
<gene>
    <name evidence="2" type="ORF">JMJ77_007697</name>
</gene>
<name>A0A9P7RCR9_9PEZI</name>
<accession>A0A9P7RCR9</accession>